<keyword evidence="4 6" id="KW-1133">Transmembrane helix</keyword>
<comment type="similarity">
    <text evidence="2">Belongs to the drug/metabolite transporter (DMT) superfamily. 10 TMS drug/metabolite exporter (DME) (TC 2.A.7.3) family.</text>
</comment>
<evidence type="ECO:0000313" key="8">
    <source>
        <dbReference type="EMBL" id="WWM71801.1"/>
    </source>
</evidence>
<dbReference type="Proteomes" id="UP001382935">
    <property type="component" value="Chromosome"/>
</dbReference>
<dbReference type="InterPro" id="IPR000620">
    <property type="entry name" value="EamA_dom"/>
</dbReference>
<feature type="transmembrane region" description="Helical" evidence="6">
    <location>
        <begin position="197"/>
        <end position="216"/>
    </location>
</feature>
<feature type="transmembrane region" description="Helical" evidence="6">
    <location>
        <begin position="279"/>
        <end position="297"/>
    </location>
</feature>
<protein>
    <submittedName>
        <fullName evidence="8">DMT family transporter</fullName>
    </submittedName>
</protein>
<accession>A0ABZ2G3W1</accession>
<feature type="transmembrane region" description="Helical" evidence="6">
    <location>
        <begin position="89"/>
        <end position="108"/>
    </location>
</feature>
<proteinExistence type="inferred from homology"/>
<evidence type="ECO:0000256" key="2">
    <source>
        <dbReference type="ARBA" id="ARBA00009853"/>
    </source>
</evidence>
<feature type="transmembrane region" description="Helical" evidence="6">
    <location>
        <begin position="222"/>
        <end position="244"/>
    </location>
</feature>
<dbReference type="Pfam" id="PF00892">
    <property type="entry name" value="EamA"/>
    <property type="match status" value="1"/>
</dbReference>
<dbReference type="SUPFAM" id="SSF103481">
    <property type="entry name" value="Multidrug resistance efflux transporter EmrE"/>
    <property type="match status" value="2"/>
</dbReference>
<feature type="transmembrane region" description="Helical" evidence="6">
    <location>
        <begin position="57"/>
        <end position="77"/>
    </location>
</feature>
<organism evidence="8 9">
    <name type="scientific">Sphingomonas kaistensis</name>
    <dbReference type="NCBI Taxonomy" id="298708"/>
    <lineage>
        <taxon>Bacteria</taxon>
        <taxon>Pseudomonadati</taxon>
        <taxon>Pseudomonadota</taxon>
        <taxon>Alphaproteobacteria</taxon>
        <taxon>Sphingomonadales</taxon>
        <taxon>Sphingomonadaceae</taxon>
        <taxon>Sphingomonas</taxon>
    </lineage>
</organism>
<feature type="transmembrane region" description="Helical" evidence="6">
    <location>
        <begin position="114"/>
        <end position="133"/>
    </location>
</feature>
<evidence type="ECO:0000256" key="5">
    <source>
        <dbReference type="ARBA" id="ARBA00023136"/>
    </source>
</evidence>
<feature type="transmembrane region" description="Helical" evidence="6">
    <location>
        <begin position="165"/>
        <end position="185"/>
    </location>
</feature>
<evidence type="ECO:0000256" key="3">
    <source>
        <dbReference type="ARBA" id="ARBA00022692"/>
    </source>
</evidence>
<keyword evidence="5 6" id="KW-0472">Membrane</keyword>
<feature type="transmembrane region" description="Helical" evidence="6">
    <location>
        <begin position="140"/>
        <end position="159"/>
    </location>
</feature>
<dbReference type="EMBL" id="CP145607">
    <property type="protein sequence ID" value="WWM71801.1"/>
    <property type="molecule type" value="Genomic_DNA"/>
</dbReference>
<dbReference type="PANTHER" id="PTHR22911">
    <property type="entry name" value="ACYL-MALONYL CONDENSING ENZYME-RELATED"/>
    <property type="match status" value="1"/>
</dbReference>
<sequence>MRDDGVNEAPLDTDLPAVQRPLAGILLRLLTAALLAIMFAGVKLVGDRGVHVVESLFYRQIGSVVCATGLVLAGPGFSSLRTKRVGAHIGRMALGMSSMALNFLSFLLLPLAEATAIGFTVPIFSTILAALVLGEATGRWRWGAVIVGFVGVLLIVHPGQGAVPLTGAAVALVGAGMTAAVTIVIRRLGQTERASTTVFWFAASSLVPLGLLMLHFGKAHDAGTFALLAGVALAGGLAQLTLTASLRLAPVALVMPMDYSSLLWASLLGIWLFGQFPSASVWLGAPVIILSGLVIVWREHHLARRAALAAQAATSA</sequence>
<dbReference type="InterPro" id="IPR037185">
    <property type="entry name" value="EmrE-like"/>
</dbReference>
<keyword evidence="3 6" id="KW-0812">Transmembrane</keyword>
<gene>
    <name evidence="8" type="ORF">V6R86_12200</name>
</gene>
<feature type="domain" description="EamA" evidence="7">
    <location>
        <begin position="23"/>
        <end position="156"/>
    </location>
</feature>
<feature type="transmembrane region" description="Helical" evidence="6">
    <location>
        <begin position="251"/>
        <end position="273"/>
    </location>
</feature>
<evidence type="ECO:0000313" key="9">
    <source>
        <dbReference type="Proteomes" id="UP001382935"/>
    </source>
</evidence>
<evidence type="ECO:0000259" key="7">
    <source>
        <dbReference type="Pfam" id="PF00892"/>
    </source>
</evidence>
<name>A0ABZ2G3W1_9SPHN</name>
<comment type="subcellular location">
    <subcellularLocation>
        <location evidence="1">Membrane</location>
        <topology evidence="1">Multi-pass membrane protein</topology>
    </subcellularLocation>
</comment>
<evidence type="ECO:0000256" key="4">
    <source>
        <dbReference type="ARBA" id="ARBA00022989"/>
    </source>
</evidence>
<dbReference type="PANTHER" id="PTHR22911:SF6">
    <property type="entry name" value="SOLUTE CARRIER FAMILY 35 MEMBER G1"/>
    <property type="match status" value="1"/>
</dbReference>
<feature type="transmembrane region" description="Helical" evidence="6">
    <location>
        <begin position="25"/>
        <end position="45"/>
    </location>
</feature>
<keyword evidence="9" id="KW-1185">Reference proteome</keyword>
<evidence type="ECO:0000256" key="6">
    <source>
        <dbReference type="SAM" id="Phobius"/>
    </source>
</evidence>
<reference evidence="8 9" key="1">
    <citation type="submission" date="2024-02" db="EMBL/GenBank/DDBJ databases">
        <title>Full genome sequence of Sphingomonas kaistensis.</title>
        <authorList>
            <person name="Poletto B.L."/>
            <person name="Silva G."/>
            <person name="Galante D."/>
            <person name="Campos K.R."/>
            <person name="Santos M.B.N."/>
            <person name="Sacchi C.T."/>
        </authorList>
    </citation>
    <scope>NUCLEOTIDE SEQUENCE [LARGE SCALE GENOMIC DNA]</scope>
    <source>
        <strain evidence="8 9">MA4R</strain>
    </source>
</reference>
<evidence type="ECO:0000256" key="1">
    <source>
        <dbReference type="ARBA" id="ARBA00004141"/>
    </source>
</evidence>